<evidence type="ECO:0000313" key="2">
    <source>
        <dbReference type="EMBL" id="EWS75165.1"/>
    </source>
</evidence>
<sequence>MVIKQQNCLEMIYQRAQQQQATFPFFIFSESISLFMSIIGQITLLLIQLDDNRFSEPIKENTGNFKFSSQYIQSSALVIPFTPTPTLQRTFPDLIEAVQYIISGLEY</sequence>
<organism evidence="2 3">
    <name type="scientific">Tetrahymena thermophila (strain SB210)</name>
    <dbReference type="NCBI Taxonomy" id="312017"/>
    <lineage>
        <taxon>Eukaryota</taxon>
        <taxon>Sar</taxon>
        <taxon>Alveolata</taxon>
        <taxon>Ciliophora</taxon>
        <taxon>Intramacronucleata</taxon>
        <taxon>Oligohymenophorea</taxon>
        <taxon>Hymenostomatida</taxon>
        <taxon>Tetrahymenina</taxon>
        <taxon>Tetrahymenidae</taxon>
        <taxon>Tetrahymena</taxon>
    </lineage>
</organism>
<dbReference type="KEGG" id="tet:TTHERM_000324419"/>
<keyword evidence="1" id="KW-1133">Transmembrane helix</keyword>
<keyword evidence="1" id="KW-0472">Membrane</keyword>
<keyword evidence="3" id="KW-1185">Reference proteome</keyword>
<gene>
    <name evidence="2" type="ORF">TTHERM_000324419</name>
</gene>
<dbReference type="EMBL" id="GG662743">
    <property type="protein sequence ID" value="EWS75165.1"/>
    <property type="molecule type" value="Genomic_DNA"/>
</dbReference>
<keyword evidence="1 2" id="KW-0812">Transmembrane</keyword>
<dbReference type="Proteomes" id="UP000009168">
    <property type="component" value="Unassembled WGS sequence"/>
</dbReference>
<accession>W7X706</accession>
<dbReference type="InParanoid" id="W7X706"/>
<feature type="transmembrane region" description="Helical" evidence="1">
    <location>
        <begin position="21"/>
        <end position="47"/>
    </location>
</feature>
<dbReference type="AlphaFoldDB" id="W7X706"/>
<dbReference type="GeneID" id="24438448"/>
<name>W7X706_TETTS</name>
<proteinExistence type="predicted"/>
<evidence type="ECO:0000313" key="3">
    <source>
        <dbReference type="Proteomes" id="UP000009168"/>
    </source>
</evidence>
<reference evidence="3" key="1">
    <citation type="journal article" date="2006" name="PLoS Biol.">
        <title>Macronuclear genome sequence of the ciliate Tetrahymena thermophila, a model eukaryote.</title>
        <authorList>
            <person name="Eisen J.A."/>
            <person name="Coyne R.S."/>
            <person name="Wu M."/>
            <person name="Wu D."/>
            <person name="Thiagarajan M."/>
            <person name="Wortman J.R."/>
            <person name="Badger J.H."/>
            <person name="Ren Q."/>
            <person name="Amedeo P."/>
            <person name="Jones K.M."/>
            <person name="Tallon L.J."/>
            <person name="Delcher A.L."/>
            <person name="Salzberg S.L."/>
            <person name="Silva J.C."/>
            <person name="Haas B.J."/>
            <person name="Majoros W.H."/>
            <person name="Farzad M."/>
            <person name="Carlton J.M."/>
            <person name="Smith R.K. Jr."/>
            <person name="Garg J."/>
            <person name="Pearlman R.E."/>
            <person name="Karrer K.M."/>
            <person name="Sun L."/>
            <person name="Manning G."/>
            <person name="Elde N.C."/>
            <person name="Turkewitz A.P."/>
            <person name="Asai D.J."/>
            <person name="Wilkes D.E."/>
            <person name="Wang Y."/>
            <person name="Cai H."/>
            <person name="Collins K."/>
            <person name="Stewart B.A."/>
            <person name="Lee S.R."/>
            <person name="Wilamowska K."/>
            <person name="Weinberg Z."/>
            <person name="Ruzzo W.L."/>
            <person name="Wloga D."/>
            <person name="Gaertig J."/>
            <person name="Frankel J."/>
            <person name="Tsao C.-C."/>
            <person name="Gorovsky M.A."/>
            <person name="Keeling P.J."/>
            <person name="Waller R.F."/>
            <person name="Patron N.J."/>
            <person name="Cherry J.M."/>
            <person name="Stover N.A."/>
            <person name="Krieger C.J."/>
            <person name="del Toro C."/>
            <person name="Ryder H.F."/>
            <person name="Williamson S.C."/>
            <person name="Barbeau R.A."/>
            <person name="Hamilton E.P."/>
            <person name="Orias E."/>
        </authorList>
    </citation>
    <scope>NUCLEOTIDE SEQUENCE [LARGE SCALE GENOMIC DNA]</scope>
    <source>
        <strain evidence="3">SB210</strain>
    </source>
</reference>
<dbReference type="RefSeq" id="XP_012652321.1">
    <property type="nucleotide sequence ID" value="XM_012796867.1"/>
</dbReference>
<evidence type="ECO:0000256" key="1">
    <source>
        <dbReference type="SAM" id="Phobius"/>
    </source>
</evidence>
<protein>
    <submittedName>
        <fullName evidence="2">Transmembrane protein, putative</fullName>
    </submittedName>
</protein>